<dbReference type="GeneID" id="28825417"/>
<evidence type="ECO:0000313" key="2">
    <source>
        <dbReference type="EMBL" id="KUJ11868.1"/>
    </source>
</evidence>
<accession>A0A194WV72</accession>
<dbReference type="OrthoDB" id="3561210at2759"/>
<gene>
    <name evidence="2" type="ORF">LY89DRAFT_688363</name>
</gene>
<dbReference type="EMBL" id="KQ947425">
    <property type="protein sequence ID" value="KUJ11868.1"/>
    <property type="molecule type" value="Genomic_DNA"/>
</dbReference>
<dbReference type="RefSeq" id="XP_018066223.1">
    <property type="nucleotide sequence ID" value="XM_018215691.1"/>
</dbReference>
<evidence type="ECO:0000313" key="3">
    <source>
        <dbReference type="Proteomes" id="UP000070700"/>
    </source>
</evidence>
<dbReference type="AlphaFoldDB" id="A0A194WV72"/>
<proteinExistence type="predicted"/>
<keyword evidence="3" id="KW-1185">Reference proteome</keyword>
<protein>
    <submittedName>
        <fullName evidence="2">Uncharacterized protein</fullName>
    </submittedName>
</protein>
<sequence>MRLLLTYIIFLGAVHLGSSYAIGITTTVFVDIFASSTVTVQGTTFSVTTFSLIASAKAVATPITNSSNANINVTLPSLPLDSDSLSALDSLMNLILSVPDEVFQAGDADVVEFYTNISSCLANVTLSLEAAASNLVPEVASIAHEVGSDVVSDVGKATSFIGSLTSDIPGAISTVKSIAQGVGSDIVSDAGKATSLIASLMSDVPGAISTAKSIAQSIESQVVSAAPAVITKATSIFNDVTSDAAAAAQGVASALHLPFKPRARNVPKVKARQDLTAVIPEFTNTSDISPYLRLRSKRRSLPISSTLNPRNLTSAISEISTISACISAAATTNPLFPVADCAFRLAELVGPAAKLLKIKDAAEGAGGAVKIIQTLGNAADAASVVKLGGQGVLNAFKELLGINSAVDACKFLV</sequence>
<dbReference type="InParanoid" id="A0A194WV72"/>
<evidence type="ECO:0000256" key="1">
    <source>
        <dbReference type="SAM" id="SignalP"/>
    </source>
</evidence>
<reference evidence="2 3" key="1">
    <citation type="submission" date="2015-10" db="EMBL/GenBank/DDBJ databases">
        <title>Full genome of DAOMC 229536 Phialocephala scopiformis, a fungal endophyte of spruce producing the potent anti-insectan compound rugulosin.</title>
        <authorList>
            <consortium name="DOE Joint Genome Institute"/>
            <person name="Walker A.K."/>
            <person name="Frasz S.L."/>
            <person name="Seifert K.A."/>
            <person name="Miller J.D."/>
            <person name="Mondo S.J."/>
            <person name="Labutti K."/>
            <person name="Lipzen A."/>
            <person name="Dockter R."/>
            <person name="Kennedy M."/>
            <person name="Grigoriev I.V."/>
            <person name="Spatafora J.W."/>
        </authorList>
    </citation>
    <scope>NUCLEOTIDE SEQUENCE [LARGE SCALE GENOMIC DNA]</scope>
    <source>
        <strain evidence="2 3">CBS 120377</strain>
    </source>
</reference>
<feature type="signal peptide" evidence="1">
    <location>
        <begin position="1"/>
        <end position="19"/>
    </location>
</feature>
<organism evidence="2 3">
    <name type="scientific">Mollisia scopiformis</name>
    <name type="common">Conifer needle endophyte fungus</name>
    <name type="synonym">Phialocephala scopiformis</name>
    <dbReference type="NCBI Taxonomy" id="149040"/>
    <lineage>
        <taxon>Eukaryota</taxon>
        <taxon>Fungi</taxon>
        <taxon>Dikarya</taxon>
        <taxon>Ascomycota</taxon>
        <taxon>Pezizomycotina</taxon>
        <taxon>Leotiomycetes</taxon>
        <taxon>Helotiales</taxon>
        <taxon>Mollisiaceae</taxon>
        <taxon>Mollisia</taxon>
    </lineage>
</organism>
<feature type="chain" id="PRO_5008267562" evidence="1">
    <location>
        <begin position="20"/>
        <end position="413"/>
    </location>
</feature>
<dbReference type="KEGG" id="psco:LY89DRAFT_688363"/>
<keyword evidence="1" id="KW-0732">Signal</keyword>
<name>A0A194WV72_MOLSC</name>
<dbReference type="Proteomes" id="UP000070700">
    <property type="component" value="Unassembled WGS sequence"/>
</dbReference>